<evidence type="ECO:0000313" key="2">
    <source>
        <dbReference type="EMBL" id="MES0873277.1"/>
    </source>
</evidence>
<dbReference type="EMBL" id="JBEPIJ010000004">
    <property type="protein sequence ID" value="MES0873277.1"/>
    <property type="molecule type" value="Genomic_DNA"/>
</dbReference>
<evidence type="ECO:0000256" key="1">
    <source>
        <dbReference type="SAM" id="MobiDB-lite"/>
    </source>
</evidence>
<reference evidence="2 3" key="1">
    <citation type="submission" date="2024-06" db="EMBL/GenBank/DDBJ databases">
        <authorList>
            <person name="Li Z."/>
            <person name="Jiang Y."/>
        </authorList>
    </citation>
    <scope>NUCLEOTIDE SEQUENCE [LARGE SCALE GENOMIC DNA]</scope>
    <source>
        <strain evidence="2 3">HSW-8</strain>
    </source>
</reference>
<feature type="region of interest" description="Disordered" evidence="1">
    <location>
        <begin position="124"/>
        <end position="162"/>
    </location>
</feature>
<name>A0ABV2A7P8_9GAMM</name>
<dbReference type="Proteomes" id="UP001465331">
    <property type="component" value="Unassembled WGS sequence"/>
</dbReference>
<evidence type="ECO:0000313" key="3">
    <source>
        <dbReference type="Proteomes" id="UP001465331"/>
    </source>
</evidence>
<accession>A0ABV2A7P8</accession>
<feature type="compositionally biased region" description="Basic residues" evidence="1">
    <location>
        <begin position="139"/>
        <end position="162"/>
    </location>
</feature>
<sequence length="162" mass="18265">MSALNRFTPEQLDALRRGRAIPFLIEHRDSTCPGRTLSVIATLDDEQFCGLFLPDDKPDCDLVTIPIDGPMLPEPYPITSDAPDARVIHRLWSNWENGVRERYLSFFALMGRVLARDRLDAALRAAPPPREPDAPASKPKVRSAKRATSRRGAKPRQRRPRA</sequence>
<organism evidence="2 3">
    <name type="scientific">Sinimarinibacterium thermocellulolyticum</name>
    <dbReference type="NCBI Taxonomy" id="3170016"/>
    <lineage>
        <taxon>Bacteria</taxon>
        <taxon>Pseudomonadati</taxon>
        <taxon>Pseudomonadota</taxon>
        <taxon>Gammaproteobacteria</taxon>
        <taxon>Nevskiales</taxon>
        <taxon>Nevskiaceae</taxon>
        <taxon>Sinimarinibacterium</taxon>
    </lineage>
</organism>
<gene>
    <name evidence="2" type="ORF">ABSH63_04520</name>
</gene>
<protein>
    <submittedName>
        <fullName evidence="2">Uncharacterized protein</fullName>
    </submittedName>
</protein>
<keyword evidence="3" id="KW-1185">Reference proteome</keyword>
<comment type="caution">
    <text evidence="2">The sequence shown here is derived from an EMBL/GenBank/DDBJ whole genome shotgun (WGS) entry which is preliminary data.</text>
</comment>
<proteinExistence type="predicted"/>
<dbReference type="RefSeq" id="WP_352887825.1">
    <property type="nucleotide sequence ID" value="NZ_JBEPIJ010000004.1"/>
</dbReference>